<dbReference type="AlphaFoldDB" id="A0A8X6PUU6"/>
<evidence type="ECO:0000313" key="1">
    <source>
        <dbReference type="EMBL" id="GFT84313.1"/>
    </source>
</evidence>
<name>A0A8X6PUU6_NEPPI</name>
<accession>A0A8X6PUU6</accession>
<dbReference type="OrthoDB" id="10022288at2759"/>
<dbReference type="EMBL" id="BMAW01119366">
    <property type="protein sequence ID" value="GFT84313.1"/>
    <property type="molecule type" value="Genomic_DNA"/>
</dbReference>
<evidence type="ECO:0000313" key="2">
    <source>
        <dbReference type="Proteomes" id="UP000887013"/>
    </source>
</evidence>
<comment type="caution">
    <text evidence="1">The sequence shown here is derived from an EMBL/GenBank/DDBJ whole genome shotgun (WGS) entry which is preliminary data.</text>
</comment>
<proteinExistence type="predicted"/>
<organism evidence="1 2">
    <name type="scientific">Nephila pilipes</name>
    <name type="common">Giant wood spider</name>
    <name type="synonym">Nephila maculata</name>
    <dbReference type="NCBI Taxonomy" id="299642"/>
    <lineage>
        <taxon>Eukaryota</taxon>
        <taxon>Metazoa</taxon>
        <taxon>Ecdysozoa</taxon>
        <taxon>Arthropoda</taxon>
        <taxon>Chelicerata</taxon>
        <taxon>Arachnida</taxon>
        <taxon>Araneae</taxon>
        <taxon>Araneomorphae</taxon>
        <taxon>Entelegynae</taxon>
        <taxon>Araneoidea</taxon>
        <taxon>Nephilidae</taxon>
        <taxon>Nephila</taxon>
    </lineage>
</organism>
<sequence length="102" mass="11524">MYNILFFYSTLYHTAATSNNVGIIDKVRVVMYSTAQQARVSGKRDLSVVLLECAPKERLHSHEVDRFQQLEANSAAQGLLRQQPLPVPIVQERVITVLLLQS</sequence>
<gene>
    <name evidence="1" type="primary">NCL1_47582</name>
    <name evidence="1" type="ORF">NPIL_150101</name>
</gene>
<protein>
    <submittedName>
        <fullName evidence="1">Motile sperm domain-containing protein 1</fullName>
    </submittedName>
</protein>
<keyword evidence="2" id="KW-1185">Reference proteome</keyword>
<reference evidence="1" key="1">
    <citation type="submission" date="2020-08" db="EMBL/GenBank/DDBJ databases">
        <title>Multicomponent nature underlies the extraordinary mechanical properties of spider dragline silk.</title>
        <authorList>
            <person name="Kono N."/>
            <person name="Nakamura H."/>
            <person name="Mori M."/>
            <person name="Yoshida Y."/>
            <person name="Ohtoshi R."/>
            <person name="Malay A.D."/>
            <person name="Moran D.A.P."/>
            <person name="Tomita M."/>
            <person name="Numata K."/>
            <person name="Arakawa K."/>
        </authorList>
    </citation>
    <scope>NUCLEOTIDE SEQUENCE</scope>
</reference>
<dbReference type="Proteomes" id="UP000887013">
    <property type="component" value="Unassembled WGS sequence"/>
</dbReference>